<dbReference type="EMBL" id="CP162511">
    <property type="protein sequence ID" value="XDI06328.1"/>
    <property type="molecule type" value="Genomic_DNA"/>
</dbReference>
<accession>A0AB39BJL7</accession>
<reference evidence="3" key="1">
    <citation type="submission" date="2024-05" db="EMBL/GenBank/DDBJ databases">
        <title>Herbiconiux sp. A18JL235.</title>
        <authorList>
            <person name="Zhang G."/>
        </authorList>
    </citation>
    <scope>NUCLEOTIDE SEQUENCE</scope>
    <source>
        <strain evidence="3">A18JL235</strain>
    </source>
</reference>
<dbReference type="CDD" id="cd00371">
    <property type="entry name" value="HMA"/>
    <property type="match status" value="1"/>
</dbReference>
<sequence>MHSEGIRDLGLTTRGGDGCACCAPGGHHSDHAVALDTVGDGAVTTLMVEGMTCAHCVSSVTEEVSEVEGVGSVSVELVVGGASTVRVIAAGDARPDADALRAAVEEAGYTLAPRP</sequence>
<proteinExistence type="predicted"/>
<evidence type="ECO:0000256" key="1">
    <source>
        <dbReference type="ARBA" id="ARBA00022723"/>
    </source>
</evidence>
<evidence type="ECO:0000313" key="3">
    <source>
        <dbReference type="EMBL" id="XDI06328.1"/>
    </source>
</evidence>
<dbReference type="AlphaFoldDB" id="A0AB39BJL7"/>
<dbReference type="Gene3D" id="3.30.70.100">
    <property type="match status" value="1"/>
</dbReference>
<dbReference type="GO" id="GO:0046872">
    <property type="term" value="F:metal ion binding"/>
    <property type="evidence" value="ECO:0007669"/>
    <property type="project" value="UniProtKB-KW"/>
</dbReference>
<dbReference type="InterPro" id="IPR006121">
    <property type="entry name" value="HMA_dom"/>
</dbReference>
<dbReference type="RefSeq" id="WP_368498711.1">
    <property type="nucleotide sequence ID" value="NZ_CP162511.1"/>
</dbReference>
<feature type="domain" description="HMA" evidence="2">
    <location>
        <begin position="42"/>
        <end position="112"/>
    </location>
</feature>
<dbReference type="SUPFAM" id="SSF55008">
    <property type="entry name" value="HMA, heavy metal-associated domain"/>
    <property type="match status" value="1"/>
</dbReference>
<keyword evidence="1" id="KW-0479">Metal-binding</keyword>
<evidence type="ECO:0000259" key="2">
    <source>
        <dbReference type="PROSITE" id="PS50846"/>
    </source>
</evidence>
<dbReference type="InterPro" id="IPR017969">
    <property type="entry name" value="Heavy-metal-associated_CS"/>
</dbReference>
<gene>
    <name evidence="3" type="ORF">ABFY20_04310</name>
</gene>
<name>A0AB39BJL7_9MICO</name>
<dbReference type="InterPro" id="IPR036163">
    <property type="entry name" value="HMA_dom_sf"/>
</dbReference>
<dbReference type="Pfam" id="PF00403">
    <property type="entry name" value="HMA"/>
    <property type="match status" value="1"/>
</dbReference>
<organism evidence="3">
    <name type="scientific">Herbiconiux sp. A18JL235</name>
    <dbReference type="NCBI Taxonomy" id="3152363"/>
    <lineage>
        <taxon>Bacteria</taxon>
        <taxon>Bacillati</taxon>
        <taxon>Actinomycetota</taxon>
        <taxon>Actinomycetes</taxon>
        <taxon>Micrococcales</taxon>
        <taxon>Microbacteriaceae</taxon>
        <taxon>Herbiconiux</taxon>
    </lineage>
</organism>
<dbReference type="PROSITE" id="PS50846">
    <property type="entry name" value="HMA_2"/>
    <property type="match status" value="1"/>
</dbReference>
<dbReference type="PROSITE" id="PS01047">
    <property type="entry name" value="HMA_1"/>
    <property type="match status" value="1"/>
</dbReference>
<protein>
    <submittedName>
        <fullName evidence="3">Heavy-metal-associated domain-containing protein</fullName>
    </submittedName>
</protein>